<feature type="transmembrane region" description="Helical" evidence="2">
    <location>
        <begin position="12"/>
        <end position="31"/>
    </location>
</feature>
<proteinExistence type="predicted"/>
<sequence length="227" mass="25444">MVSTEKRRNPALFIAILLLHLCVLLIIDLPVQDIPKNTRSATHLVFLSTTTPVPPPALQHSTTPKPDQNQKPTSATPKPKASDLIIENKNNSPVANSAPAPAPVAAEPITPTSTTPSALPLDRDVKRLTQQLERELRFDKQKEEAAKPPNQIAREYWEKQNHPYKDKWEELAHKIEQAGVPRDPKVETFKAQDGTQITKVGNRCYKSPDPGRTYLHQPEVRQVICTR</sequence>
<protein>
    <submittedName>
        <fullName evidence="3">Uncharacterized protein</fullName>
    </submittedName>
</protein>
<reference evidence="3 4" key="1">
    <citation type="submission" date="2024-09" db="EMBL/GenBank/DDBJ databases">
        <authorList>
            <person name="Sun Q."/>
            <person name="Mori K."/>
        </authorList>
    </citation>
    <scope>NUCLEOTIDE SEQUENCE [LARGE SCALE GENOMIC DNA]</scope>
    <source>
        <strain evidence="3 4">CCM 8677</strain>
    </source>
</reference>
<name>A0ABV6ICK0_9BURK</name>
<evidence type="ECO:0000256" key="2">
    <source>
        <dbReference type="SAM" id="Phobius"/>
    </source>
</evidence>
<keyword evidence="2" id="KW-0472">Membrane</keyword>
<feature type="compositionally biased region" description="Low complexity" evidence="1">
    <location>
        <begin position="90"/>
        <end position="117"/>
    </location>
</feature>
<accession>A0ABV6ICK0</accession>
<evidence type="ECO:0000256" key="1">
    <source>
        <dbReference type="SAM" id="MobiDB-lite"/>
    </source>
</evidence>
<dbReference type="Proteomes" id="UP001589844">
    <property type="component" value="Unassembled WGS sequence"/>
</dbReference>
<organism evidence="3 4">
    <name type="scientific">Undibacterium danionis</name>
    <dbReference type="NCBI Taxonomy" id="1812100"/>
    <lineage>
        <taxon>Bacteria</taxon>
        <taxon>Pseudomonadati</taxon>
        <taxon>Pseudomonadota</taxon>
        <taxon>Betaproteobacteria</taxon>
        <taxon>Burkholderiales</taxon>
        <taxon>Oxalobacteraceae</taxon>
        <taxon>Undibacterium</taxon>
    </lineage>
</organism>
<keyword evidence="2" id="KW-0812">Transmembrane</keyword>
<comment type="caution">
    <text evidence="3">The sequence shown here is derived from an EMBL/GenBank/DDBJ whole genome shotgun (WGS) entry which is preliminary data.</text>
</comment>
<keyword evidence="2" id="KW-1133">Transmembrane helix</keyword>
<evidence type="ECO:0000313" key="3">
    <source>
        <dbReference type="EMBL" id="MFC0349548.1"/>
    </source>
</evidence>
<dbReference type="EMBL" id="JBHLXJ010000007">
    <property type="protein sequence ID" value="MFC0349548.1"/>
    <property type="molecule type" value="Genomic_DNA"/>
</dbReference>
<feature type="region of interest" description="Disordered" evidence="1">
    <location>
        <begin position="50"/>
        <end position="122"/>
    </location>
</feature>
<feature type="compositionally biased region" description="Polar residues" evidence="1">
    <location>
        <begin position="59"/>
        <end position="76"/>
    </location>
</feature>
<dbReference type="RefSeq" id="WP_390211215.1">
    <property type="nucleotide sequence ID" value="NZ_JBHLXJ010000007.1"/>
</dbReference>
<evidence type="ECO:0000313" key="4">
    <source>
        <dbReference type="Proteomes" id="UP001589844"/>
    </source>
</evidence>
<gene>
    <name evidence="3" type="ORF">ACFFJH_06995</name>
</gene>
<keyword evidence="4" id="KW-1185">Reference proteome</keyword>